<proteinExistence type="predicted"/>
<dbReference type="Proteomes" id="UP000423525">
    <property type="component" value="Chromosome"/>
</dbReference>
<dbReference type="AlphaFoldDB" id="A0A6I8MEY7"/>
<dbReference type="Pfam" id="PF11271">
    <property type="entry name" value="PorA"/>
    <property type="match status" value="1"/>
</dbReference>
<dbReference type="KEGG" id="crf:FRC0190_02215"/>
<evidence type="ECO:0000313" key="5">
    <source>
        <dbReference type="Proteomes" id="UP001265983"/>
    </source>
</evidence>
<keyword evidence="1" id="KW-1133">Transmembrane helix</keyword>
<dbReference type="EMBL" id="JARUHM010000015">
    <property type="protein sequence ID" value="MDT9411922.1"/>
    <property type="molecule type" value="Genomic_DNA"/>
</dbReference>
<reference evidence="3 4" key="1">
    <citation type="submission" date="2019-11" db="EMBL/GenBank/DDBJ databases">
        <authorList>
            <person name="Brisse S."/>
        </authorList>
    </citation>
    <scope>NUCLEOTIDE SEQUENCE [LARGE SCALE GENOMIC DNA]</scope>
    <source>
        <strain evidence="3">FRC0190</strain>
    </source>
</reference>
<keyword evidence="5" id="KW-1185">Reference proteome</keyword>
<reference evidence="2 5" key="2">
    <citation type="submission" date="2023-03" db="EMBL/GenBank/DDBJ databases">
        <title>Whole genome sequence of the first Corynebacterium rouxii strains isolated in Brazil: a recent member of Corynebacterium diphtheriae complex.</title>
        <authorList>
            <person name="Vieira V."/>
            <person name="Ramos J.N."/>
            <person name="Araujo M.R.B."/>
            <person name="Baio P.V."/>
            <person name="Sant'Anna L.O."/>
            <person name="Veras J.F.C."/>
            <person name="Vieira E.M.D."/>
            <person name="Sousa M.A.B."/>
            <person name="Camargo C.H."/>
            <person name="Sacchi C.T."/>
            <person name="Campos K.R."/>
            <person name="Santos M.B.N."/>
            <person name="Bokermann S."/>
            <person name="Alvim L.B."/>
            <person name="Santos L.S."/>
            <person name="Mattos-Guaraldi A.L."/>
        </authorList>
    </citation>
    <scope>NUCLEOTIDE SEQUENCE [LARGE SCALE GENOMIC DNA]</scope>
    <source>
        <strain evidence="2 5">70862</strain>
    </source>
</reference>
<sequence length="364" mass="40177">MKPRLSPSGIAFVTAAVLFIAAAVVPALVIALLKPIPVDIARSITTQPAATVMVDPACAGASPLSCPHVETTTQLRREVTTNKTDVRDEVDLRVDEALRRTDTNDAIITIDDSLRLIRHSTYPVIDSTSHMKVKSEALNLNFDTGDFARDGLQYFFPFHTERRSYQFFDPIAQKTWPLDYVQQDNGEYVFTQTVPAINLVKAATRSYTQPDDISDEYSTQAQASDLSPDQQKQLASMQVTDPQGSALLTPYYATTRTLWVEPKSGVVVNQEEDVFMFYAGSQREADRIAASGHDDELAKERTILRTSLNWDADTQADARAEARPTVVALKAARVGGFLVKMAGVAALIIGVVLASRRRREPQCR</sequence>
<dbReference type="RefSeq" id="WP_155874321.1">
    <property type="nucleotide sequence ID" value="NZ_CP168248.1"/>
</dbReference>
<feature type="transmembrane region" description="Helical" evidence="1">
    <location>
        <begin position="334"/>
        <end position="354"/>
    </location>
</feature>
<evidence type="ECO:0000256" key="1">
    <source>
        <dbReference type="SAM" id="Phobius"/>
    </source>
</evidence>
<evidence type="ECO:0000313" key="2">
    <source>
        <dbReference type="EMBL" id="MDT9411922.1"/>
    </source>
</evidence>
<evidence type="ECO:0000313" key="4">
    <source>
        <dbReference type="Proteomes" id="UP000423525"/>
    </source>
</evidence>
<dbReference type="InterPro" id="IPR021424">
    <property type="entry name" value="PorA"/>
</dbReference>
<gene>
    <name evidence="3" type="ORF">FRC0190_02215</name>
    <name evidence="2" type="ORF">P8T80_11190</name>
</gene>
<evidence type="ECO:0000313" key="3">
    <source>
        <dbReference type="EMBL" id="VZH86297.1"/>
    </source>
</evidence>
<organism evidence="3 4">
    <name type="scientific">Corynebacterium rouxii</name>
    <dbReference type="NCBI Taxonomy" id="2719119"/>
    <lineage>
        <taxon>Bacteria</taxon>
        <taxon>Bacillati</taxon>
        <taxon>Actinomycetota</taxon>
        <taxon>Actinomycetes</taxon>
        <taxon>Mycobacteriales</taxon>
        <taxon>Corynebacteriaceae</taxon>
        <taxon>Corynebacterium</taxon>
    </lineage>
</organism>
<keyword evidence="1" id="KW-0812">Transmembrane</keyword>
<protein>
    <submittedName>
        <fullName evidence="2">DUF3068 domain-containing protein</fullName>
    </submittedName>
</protein>
<name>A0A6I8MEY7_9CORY</name>
<dbReference type="Proteomes" id="UP001265983">
    <property type="component" value="Unassembled WGS sequence"/>
</dbReference>
<keyword evidence="1" id="KW-0472">Membrane</keyword>
<dbReference type="EMBL" id="LR738855">
    <property type="protein sequence ID" value="VZH86297.1"/>
    <property type="molecule type" value="Genomic_DNA"/>
</dbReference>
<accession>A0A6I8MEY7</accession>